<gene>
    <name evidence="4" type="ORF">TDIB3V08_LOCUS2144</name>
</gene>
<evidence type="ECO:0000256" key="1">
    <source>
        <dbReference type="ARBA" id="ARBA00004496"/>
    </source>
</evidence>
<keyword evidence="2" id="KW-0963">Cytoplasm</keyword>
<proteinExistence type="predicted"/>
<reference evidence="4" key="1">
    <citation type="submission" date="2020-11" db="EMBL/GenBank/DDBJ databases">
        <authorList>
            <person name="Tran Van P."/>
        </authorList>
    </citation>
    <scope>NUCLEOTIDE SEQUENCE</scope>
</reference>
<dbReference type="GO" id="GO:0006974">
    <property type="term" value="P:DNA damage response"/>
    <property type="evidence" value="ECO:0007669"/>
    <property type="project" value="InterPro"/>
</dbReference>
<dbReference type="EMBL" id="OA564883">
    <property type="protein sequence ID" value="CAD7195770.1"/>
    <property type="molecule type" value="Genomic_DNA"/>
</dbReference>
<evidence type="ECO:0000313" key="4">
    <source>
        <dbReference type="EMBL" id="CAD7195770.1"/>
    </source>
</evidence>
<evidence type="ECO:0000256" key="3">
    <source>
        <dbReference type="SAM" id="MobiDB-lite"/>
    </source>
</evidence>
<feature type="region of interest" description="Disordered" evidence="3">
    <location>
        <begin position="277"/>
        <end position="303"/>
    </location>
</feature>
<evidence type="ECO:0000256" key="2">
    <source>
        <dbReference type="ARBA" id="ARBA00022490"/>
    </source>
</evidence>
<dbReference type="GO" id="GO:0008283">
    <property type="term" value="P:cell population proliferation"/>
    <property type="evidence" value="ECO:0007669"/>
    <property type="project" value="InterPro"/>
</dbReference>
<name>A0A7R8VCU9_TIMDO</name>
<comment type="subcellular location">
    <subcellularLocation>
        <location evidence="1">Cytoplasm</location>
    </subcellularLocation>
</comment>
<dbReference type="PANTHER" id="PTHR21331:SF2">
    <property type="entry name" value="BRCA1-ASSOCIATED ATM ACTIVATOR 1"/>
    <property type="match status" value="1"/>
</dbReference>
<organism evidence="4">
    <name type="scientific">Timema douglasi</name>
    <name type="common">Walking stick</name>
    <dbReference type="NCBI Taxonomy" id="61478"/>
    <lineage>
        <taxon>Eukaryota</taxon>
        <taxon>Metazoa</taxon>
        <taxon>Ecdysozoa</taxon>
        <taxon>Arthropoda</taxon>
        <taxon>Hexapoda</taxon>
        <taxon>Insecta</taxon>
        <taxon>Pterygota</taxon>
        <taxon>Neoptera</taxon>
        <taxon>Polyneoptera</taxon>
        <taxon>Phasmatodea</taxon>
        <taxon>Timematodea</taxon>
        <taxon>Timematoidea</taxon>
        <taxon>Timematidae</taxon>
        <taxon>Timema</taxon>
    </lineage>
</organism>
<protein>
    <submittedName>
        <fullName evidence="4">Uncharacterized protein</fullName>
    </submittedName>
</protein>
<sequence>MNNMKADTVPPVVRYSVQDMYRKPVEDEIYQAMTIAATSDLYWEVKVNVLSFWEKVIEQQMSDQGMIDGVFPNVTFSKENRKIVTLTSEVIKLRLNKALEELARLGCLQWKTCQRRKCEYGAFFVTFIALGQLISPRSHFLLHVKVQLQKGKSTRYNEDLFILSSVDLPPKNRRPLKLTESNRDLKDLLPALLSGIYDCDLQVVHKAVAITQSLLDLLYKNGVSPTNTAAVNPDKKLKITNGCKDICSPSEKTFNRSISESQVSLFNQEFAENLFSIGSPPDNMSETPPHSLEQVDDSSTSNSPARVIETIVFDSDINLLSKVYHRSMSVSNQAPNPSHRSITAKEFLLILGNINLNNLVAERNRWLDYYSDNLDSLLDDLISSHREPGQNIIDCY</sequence>
<dbReference type="InterPro" id="IPR038904">
    <property type="entry name" value="BRAT1"/>
</dbReference>
<accession>A0A7R8VCU9</accession>
<dbReference type="AlphaFoldDB" id="A0A7R8VCU9"/>
<dbReference type="GO" id="GO:0005634">
    <property type="term" value="C:nucleus"/>
    <property type="evidence" value="ECO:0007669"/>
    <property type="project" value="TreeGrafter"/>
</dbReference>
<dbReference type="PANTHER" id="PTHR21331">
    <property type="entry name" value="BRCA1-ASSOCIATED ATM ACTIVATOR 1"/>
    <property type="match status" value="1"/>
</dbReference>
<dbReference type="GO" id="GO:0005737">
    <property type="term" value="C:cytoplasm"/>
    <property type="evidence" value="ECO:0007669"/>
    <property type="project" value="UniProtKB-SubCell"/>
</dbReference>